<dbReference type="GO" id="GO:0010629">
    <property type="term" value="P:negative regulation of gene expression"/>
    <property type="evidence" value="ECO:0007669"/>
    <property type="project" value="UniProtKB-ARBA"/>
</dbReference>
<feature type="compositionally biased region" description="Polar residues" evidence="14">
    <location>
        <begin position="671"/>
        <end position="683"/>
    </location>
</feature>
<keyword evidence="4 11" id="KW-0863">Zinc-finger</keyword>
<evidence type="ECO:0000259" key="15">
    <source>
        <dbReference type="PROSITE" id="PS50089"/>
    </source>
</evidence>
<dbReference type="GO" id="GO:0005634">
    <property type="term" value="C:nucleus"/>
    <property type="evidence" value="ECO:0007669"/>
    <property type="project" value="UniProtKB-SubCell"/>
</dbReference>
<dbReference type="FunFam" id="3.30.70.330:FF:000257">
    <property type="entry name" value="CCR4-NOT core complex subunit Not4"/>
    <property type="match status" value="1"/>
</dbReference>
<protein>
    <submittedName>
        <fullName evidence="17">Related to MOT2-transcriptional repressor</fullName>
    </submittedName>
</protein>
<keyword evidence="9" id="KW-0804">Transcription</keyword>
<keyword evidence="2" id="KW-0678">Repressor</keyword>
<feature type="coiled-coil region" evidence="13">
    <location>
        <begin position="150"/>
        <end position="181"/>
    </location>
</feature>
<reference evidence="17 18" key="1">
    <citation type="submission" date="2017-02" db="EMBL/GenBank/DDBJ databases">
        <authorList>
            <person name="Peterson S.W."/>
        </authorList>
    </citation>
    <scope>NUCLEOTIDE SEQUENCE [LARGE SCALE GENOMIC DNA]</scope>
    <source>
        <strain evidence="17 18">SRS1_H2-8</strain>
    </source>
</reference>
<keyword evidence="6 12" id="KW-0694">RNA-binding</keyword>
<evidence type="ECO:0000256" key="10">
    <source>
        <dbReference type="ARBA" id="ARBA00023242"/>
    </source>
</evidence>
<feature type="compositionally biased region" description="Low complexity" evidence="14">
    <location>
        <begin position="883"/>
        <end position="897"/>
    </location>
</feature>
<dbReference type="GO" id="GO:0008270">
    <property type="term" value="F:zinc ion binding"/>
    <property type="evidence" value="ECO:0007669"/>
    <property type="project" value="UniProtKB-KW"/>
</dbReference>
<dbReference type="GO" id="GO:0010557">
    <property type="term" value="P:positive regulation of macromolecule biosynthetic process"/>
    <property type="evidence" value="ECO:0007669"/>
    <property type="project" value="UniProtKB-ARBA"/>
</dbReference>
<keyword evidence="8 13" id="KW-0175">Coiled coil</keyword>
<dbReference type="InterPro" id="IPR003954">
    <property type="entry name" value="RRM_euk-type"/>
</dbReference>
<dbReference type="GO" id="GO:0003723">
    <property type="term" value="F:RNA binding"/>
    <property type="evidence" value="ECO:0007669"/>
    <property type="project" value="UniProtKB-UniRule"/>
</dbReference>
<keyword evidence="10" id="KW-0539">Nucleus</keyword>
<feature type="region of interest" description="Disordered" evidence="14">
    <location>
        <begin position="397"/>
        <end position="577"/>
    </location>
</feature>
<feature type="region of interest" description="Disordered" evidence="14">
    <location>
        <begin position="663"/>
        <end position="683"/>
    </location>
</feature>
<keyword evidence="3" id="KW-0479">Metal-binding</keyword>
<keyword evidence="5" id="KW-0862">Zinc</keyword>
<dbReference type="GO" id="GO:0051254">
    <property type="term" value="P:positive regulation of RNA metabolic process"/>
    <property type="evidence" value="ECO:0007669"/>
    <property type="project" value="UniProtKB-ARBA"/>
</dbReference>
<evidence type="ECO:0000256" key="12">
    <source>
        <dbReference type="PROSITE-ProRule" id="PRU00176"/>
    </source>
</evidence>
<dbReference type="InterPro" id="IPR001841">
    <property type="entry name" value="Znf_RING"/>
</dbReference>
<feature type="region of interest" description="Disordered" evidence="14">
    <location>
        <begin position="994"/>
        <end position="1039"/>
    </location>
</feature>
<feature type="compositionally biased region" description="Polar residues" evidence="14">
    <location>
        <begin position="906"/>
        <end position="916"/>
    </location>
</feature>
<feature type="region of interest" description="Disordered" evidence="14">
    <location>
        <begin position="1"/>
        <end position="69"/>
    </location>
</feature>
<evidence type="ECO:0000313" key="18">
    <source>
        <dbReference type="Proteomes" id="UP000239563"/>
    </source>
</evidence>
<dbReference type="Gene3D" id="3.30.70.330">
    <property type="match status" value="1"/>
</dbReference>
<dbReference type="CDD" id="cd12438">
    <property type="entry name" value="RRM_CNOT4"/>
    <property type="match status" value="1"/>
</dbReference>
<feature type="compositionally biased region" description="Low complexity" evidence="14">
    <location>
        <begin position="440"/>
        <end position="452"/>
    </location>
</feature>
<dbReference type="SMART" id="SM00361">
    <property type="entry name" value="RRM_1"/>
    <property type="match status" value="1"/>
</dbReference>
<keyword evidence="7" id="KW-0805">Transcription regulation</keyword>
<dbReference type="GO" id="GO:0016567">
    <property type="term" value="P:protein ubiquitination"/>
    <property type="evidence" value="ECO:0007669"/>
    <property type="project" value="TreeGrafter"/>
</dbReference>
<feature type="compositionally biased region" description="Low complexity" evidence="14">
    <location>
        <begin position="18"/>
        <end position="50"/>
    </location>
</feature>
<dbReference type="InterPro" id="IPR034261">
    <property type="entry name" value="CNOT4_RRM"/>
</dbReference>
<evidence type="ECO:0000256" key="7">
    <source>
        <dbReference type="ARBA" id="ARBA00023015"/>
    </source>
</evidence>
<dbReference type="InterPro" id="IPR013083">
    <property type="entry name" value="Znf_RING/FYVE/PHD"/>
</dbReference>
<dbReference type="CDD" id="cd16618">
    <property type="entry name" value="mRING-HC-C4C4_CNOT4"/>
    <property type="match status" value="1"/>
</dbReference>
<dbReference type="InterPro" id="IPR039515">
    <property type="entry name" value="NOT4_mRING-HC-C4C4"/>
</dbReference>
<feature type="region of interest" description="Disordered" evidence="14">
    <location>
        <begin position="324"/>
        <end position="350"/>
    </location>
</feature>
<dbReference type="GO" id="GO:0016071">
    <property type="term" value="P:mRNA metabolic process"/>
    <property type="evidence" value="ECO:0007669"/>
    <property type="project" value="UniProtKB-ARBA"/>
</dbReference>
<dbReference type="PROSITE" id="PS50102">
    <property type="entry name" value="RRM"/>
    <property type="match status" value="1"/>
</dbReference>
<evidence type="ECO:0000256" key="2">
    <source>
        <dbReference type="ARBA" id="ARBA00022491"/>
    </source>
</evidence>
<evidence type="ECO:0000256" key="14">
    <source>
        <dbReference type="SAM" id="MobiDB-lite"/>
    </source>
</evidence>
<comment type="subcellular location">
    <subcellularLocation>
        <location evidence="1">Nucleus</location>
    </subcellularLocation>
</comment>
<organism evidence="17 18">
    <name type="scientific">Sporisorium reilianum f. sp. reilianum</name>
    <dbReference type="NCBI Taxonomy" id="72559"/>
    <lineage>
        <taxon>Eukaryota</taxon>
        <taxon>Fungi</taxon>
        <taxon>Dikarya</taxon>
        <taxon>Basidiomycota</taxon>
        <taxon>Ustilaginomycotina</taxon>
        <taxon>Ustilaginomycetes</taxon>
        <taxon>Ustilaginales</taxon>
        <taxon>Ustilaginaceae</taxon>
        <taxon>Sporisorium</taxon>
    </lineage>
</organism>
<name>A0A2N8UDU3_9BASI</name>
<dbReference type="Pfam" id="PF14570">
    <property type="entry name" value="zf-RING_4"/>
    <property type="match status" value="1"/>
</dbReference>
<dbReference type="InterPro" id="IPR039780">
    <property type="entry name" value="Mot2"/>
</dbReference>
<dbReference type="GO" id="GO:0030015">
    <property type="term" value="C:CCR4-NOT core complex"/>
    <property type="evidence" value="ECO:0007669"/>
    <property type="project" value="UniProtKB-ARBA"/>
</dbReference>
<feature type="compositionally biased region" description="Polar residues" evidence="14">
    <location>
        <begin position="1"/>
        <end position="12"/>
    </location>
</feature>
<dbReference type="InterPro" id="IPR000504">
    <property type="entry name" value="RRM_dom"/>
</dbReference>
<evidence type="ECO:0000256" key="11">
    <source>
        <dbReference type="PROSITE-ProRule" id="PRU00175"/>
    </source>
</evidence>
<dbReference type="PANTHER" id="PTHR12603">
    <property type="entry name" value="CCR4-NOT TRANSCRIPTION COMPLEX RELATED"/>
    <property type="match status" value="1"/>
</dbReference>
<feature type="compositionally biased region" description="Polar residues" evidence="14">
    <location>
        <begin position="994"/>
        <end position="1007"/>
    </location>
</feature>
<feature type="domain" description="RING-type" evidence="15">
    <location>
        <begin position="93"/>
        <end position="136"/>
    </location>
</feature>
<dbReference type="Gene3D" id="3.30.40.10">
    <property type="entry name" value="Zinc/RING finger domain, C3HC4 (zinc finger)"/>
    <property type="match status" value="1"/>
</dbReference>
<dbReference type="FunFam" id="3.30.40.10:FF:000006">
    <property type="entry name" value="CCR4-NOT transcription complex subunit 4"/>
    <property type="match status" value="1"/>
</dbReference>
<evidence type="ECO:0000313" key="17">
    <source>
        <dbReference type="EMBL" id="SJX62922.1"/>
    </source>
</evidence>
<proteinExistence type="predicted"/>
<dbReference type="EMBL" id="LT795059">
    <property type="protein sequence ID" value="SJX62922.1"/>
    <property type="molecule type" value="Genomic_DNA"/>
</dbReference>
<evidence type="ECO:0000256" key="5">
    <source>
        <dbReference type="ARBA" id="ARBA00022833"/>
    </source>
</evidence>
<feature type="region of interest" description="Disordered" evidence="14">
    <location>
        <begin position="808"/>
        <end position="920"/>
    </location>
</feature>
<dbReference type="SUPFAM" id="SSF57850">
    <property type="entry name" value="RING/U-box"/>
    <property type="match status" value="1"/>
</dbReference>
<evidence type="ECO:0000256" key="8">
    <source>
        <dbReference type="ARBA" id="ARBA00023054"/>
    </source>
</evidence>
<evidence type="ECO:0000256" key="1">
    <source>
        <dbReference type="ARBA" id="ARBA00004123"/>
    </source>
</evidence>
<feature type="domain" description="RRM" evidence="16">
    <location>
        <begin position="188"/>
        <end position="280"/>
    </location>
</feature>
<evidence type="ECO:0000256" key="3">
    <source>
        <dbReference type="ARBA" id="ARBA00022723"/>
    </source>
</evidence>
<evidence type="ECO:0000256" key="4">
    <source>
        <dbReference type="ARBA" id="ARBA00022771"/>
    </source>
</evidence>
<evidence type="ECO:0000256" key="6">
    <source>
        <dbReference type="ARBA" id="ARBA00022884"/>
    </source>
</evidence>
<dbReference type="GO" id="GO:0006401">
    <property type="term" value="P:RNA catabolic process"/>
    <property type="evidence" value="ECO:0007669"/>
    <property type="project" value="UniProtKB-ARBA"/>
</dbReference>
<gene>
    <name evidence="17" type="ORF">SRS1_13748</name>
</gene>
<dbReference type="SUPFAM" id="SSF54928">
    <property type="entry name" value="RNA-binding domain, RBD"/>
    <property type="match status" value="1"/>
</dbReference>
<feature type="compositionally biased region" description="Low complexity" evidence="14">
    <location>
        <begin position="465"/>
        <end position="480"/>
    </location>
</feature>
<evidence type="ECO:0000259" key="16">
    <source>
        <dbReference type="PROSITE" id="PS50102"/>
    </source>
</evidence>
<sequence length="1039" mass="109109">MAKRTAPTTSTAGPAFPPLGLVVGPGAPAANSLHHASHSYSHSHNTASSSPPTEPSHPANGLPPAPNKFDVSQAQQCRLQDAYWSDEEEDMDCPLCLEEIDLSDANFKPCPCGYQICRFCWHHIKQNLNGRCPACRRKYSDQTVEFKPMTAEEIKRLTQAKKQKEREKKELESMNRKHLANMRVVQKNLVYVVGLSSKLAKEELIPTLRSNEYFGQYGRISKILISKRNTASKLVMGTSETALGVYVTYHRKEDAAKAIVAIDGSKGSDGRIIRASYGTTKYCTTYLRNLPCTNPGCTYLHEPGEEADSFTKEDLSTLRHAAKDTEHKIKPASLGIAQPPKRSDFLGAADAESSALPKTASWASGKPMSAASSPAPLVVGSPFRDLDMPPLSASSASALARKLSSQKPSTPKVQKQSASKSKLALATGRPDSPALLGTDSPSQSQPSSPVPSRAVAVGTSADLGSTASAAAAAAAAATSTPRKETNAQSKVSTTTTIDTAIPPPPGLVKPSSPPGLARSASTTDSRPATPHTESDHPKSSYQPSSSAQALLDDMLQRREAQPELVKPSPFPDFDDALSSFKDGDFSFNLPANPQLANNDGASELTSAFTTFSPFGAPPGVLAAHASLVTAGTPPPGIMRTPNRSSTASPAPLSYSGSFDPFAPGAGETIKQDGSSFGESNYPSSFSLADPTRRTFADGGIAGLPSDDALELGQDASKRASRFDFAKRKESDSFMTASPLCTELIQGFRGDVEGYGAGKDVTSLLGSVFDQDASAASRLNGLGDGGASAAAFGLHGRETGGFPGMGLSRPPPGIGGPGFGGRFGTNTPPPGISAPASRQQQALLASLHQLGGSGLGSEQSQQQQQQQQSQLTNGSGVSFLAELQQQAAQRAQQQAQFASGRDHSEGSRPNGSGNANPSDPLLAHLLAGRRTNYGGQSGGADMPFGDPAIMSMTRAQMQAAQQQQQQQQFGGGNRYGANMGGFGGVSSFSPFDQMNNANVGFGSASQYGDHQRFVQQQQQQQQGQGQGQGQGQASPYPNMS</sequence>
<dbReference type="GO" id="GO:0061630">
    <property type="term" value="F:ubiquitin protein ligase activity"/>
    <property type="evidence" value="ECO:0007669"/>
    <property type="project" value="UniProtKB-ARBA"/>
</dbReference>
<feature type="compositionally biased region" description="Pro residues" evidence="14">
    <location>
        <begin position="501"/>
        <end position="513"/>
    </location>
</feature>
<feature type="compositionally biased region" description="Low complexity" evidence="14">
    <location>
        <begin position="838"/>
        <end position="875"/>
    </location>
</feature>
<dbReference type="InterPro" id="IPR035979">
    <property type="entry name" value="RBD_domain_sf"/>
</dbReference>
<dbReference type="InterPro" id="IPR012677">
    <property type="entry name" value="Nucleotide-bd_a/b_plait_sf"/>
</dbReference>
<dbReference type="PANTHER" id="PTHR12603:SF0">
    <property type="entry name" value="CCR4-NOT TRANSCRIPTION COMPLEX SUBUNIT 4"/>
    <property type="match status" value="1"/>
</dbReference>
<evidence type="ECO:0000256" key="13">
    <source>
        <dbReference type="SAM" id="Coils"/>
    </source>
</evidence>
<dbReference type="AlphaFoldDB" id="A0A2N8UDU3"/>
<dbReference type="Proteomes" id="UP000239563">
    <property type="component" value="Chromosome VI"/>
</dbReference>
<feature type="compositionally biased region" description="Polar residues" evidence="14">
    <location>
        <begin position="406"/>
        <end position="420"/>
    </location>
</feature>
<accession>A0A2N8UDU3</accession>
<evidence type="ECO:0000256" key="9">
    <source>
        <dbReference type="ARBA" id="ARBA00023163"/>
    </source>
</evidence>
<dbReference type="PROSITE" id="PS50089">
    <property type="entry name" value="ZF_RING_2"/>
    <property type="match status" value="1"/>
</dbReference>
<feature type="compositionally biased region" description="Polar residues" evidence="14">
    <location>
        <begin position="539"/>
        <end position="548"/>
    </location>
</feature>